<dbReference type="AlphaFoldDB" id="A0A9D9DH86"/>
<dbReference type="PANTHER" id="PTHR10046">
    <property type="entry name" value="ATP DEPENDENT LON PROTEASE FAMILY MEMBER"/>
    <property type="match status" value="1"/>
</dbReference>
<keyword evidence="4 15" id="KW-0547">Nucleotide-binding</keyword>
<evidence type="ECO:0000256" key="12">
    <source>
        <dbReference type="ARBA" id="ARBA00071934"/>
    </source>
</evidence>
<dbReference type="GO" id="GO:0006515">
    <property type="term" value="P:protein quality control for misfolded or incompletely synthesized proteins"/>
    <property type="evidence" value="ECO:0007669"/>
    <property type="project" value="UniProtKB-UniRule"/>
</dbReference>
<comment type="induction">
    <text evidence="14">By heat shock.</text>
</comment>
<dbReference type="InterPro" id="IPR027065">
    <property type="entry name" value="Lon_Prtase"/>
</dbReference>
<dbReference type="SMART" id="SM00464">
    <property type="entry name" value="LON"/>
    <property type="match status" value="1"/>
</dbReference>
<evidence type="ECO:0000256" key="5">
    <source>
        <dbReference type="ARBA" id="ARBA00022801"/>
    </source>
</evidence>
<comment type="similarity">
    <text evidence="14 15 18 19">Belongs to the peptidase S16 family.</text>
</comment>
<evidence type="ECO:0000313" key="23">
    <source>
        <dbReference type="Proteomes" id="UP000823634"/>
    </source>
</evidence>
<dbReference type="Gene3D" id="3.30.230.10">
    <property type="match status" value="1"/>
</dbReference>
<keyword evidence="6 14" id="KW-0720">Serine protease</keyword>
<dbReference type="InterPro" id="IPR015947">
    <property type="entry name" value="PUA-like_sf"/>
</dbReference>
<evidence type="ECO:0000256" key="19">
    <source>
        <dbReference type="RuleBase" id="RU000591"/>
    </source>
</evidence>
<name>A0A9D9DH86_9FIRM</name>
<dbReference type="GO" id="GO:0005737">
    <property type="term" value="C:cytoplasm"/>
    <property type="evidence" value="ECO:0007669"/>
    <property type="project" value="UniProtKB-SubCell"/>
</dbReference>
<dbReference type="InterPro" id="IPR020568">
    <property type="entry name" value="Ribosomal_Su5_D2-typ_SF"/>
</dbReference>
<keyword evidence="5 14" id="KW-0378">Hydrolase</keyword>
<dbReference type="InterPro" id="IPR004815">
    <property type="entry name" value="Lon_bac/euk-typ"/>
</dbReference>
<dbReference type="Pfam" id="PF02190">
    <property type="entry name" value="LON_substr_bdg"/>
    <property type="match status" value="1"/>
</dbReference>
<dbReference type="PROSITE" id="PS01046">
    <property type="entry name" value="LON_SER"/>
    <property type="match status" value="1"/>
</dbReference>
<evidence type="ECO:0000256" key="14">
    <source>
        <dbReference type="HAMAP-Rule" id="MF_01973"/>
    </source>
</evidence>
<dbReference type="NCBIfam" id="TIGR00763">
    <property type="entry name" value="lon"/>
    <property type="match status" value="1"/>
</dbReference>
<evidence type="ECO:0000256" key="17">
    <source>
        <dbReference type="PIRSR" id="PIRSR001174-2"/>
    </source>
</evidence>
<dbReference type="Pfam" id="PF22667">
    <property type="entry name" value="Lon_lid"/>
    <property type="match status" value="1"/>
</dbReference>
<feature type="domain" description="Lon N-terminal" evidence="21">
    <location>
        <begin position="11"/>
        <end position="201"/>
    </location>
</feature>
<evidence type="ECO:0000259" key="21">
    <source>
        <dbReference type="PROSITE" id="PS51787"/>
    </source>
</evidence>
<evidence type="ECO:0000256" key="15">
    <source>
        <dbReference type="PIRNR" id="PIRNR001174"/>
    </source>
</evidence>
<dbReference type="GO" id="GO:0004176">
    <property type="term" value="F:ATP-dependent peptidase activity"/>
    <property type="evidence" value="ECO:0007669"/>
    <property type="project" value="UniProtKB-UniRule"/>
</dbReference>
<dbReference type="PROSITE" id="PS51786">
    <property type="entry name" value="LON_PROTEOLYTIC"/>
    <property type="match status" value="1"/>
</dbReference>
<comment type="subcellular location">
    <subcellularLocation>
        <location evidence="1 14 15">Cytoplasm</location>
    </subcellularLocation>
</comment>
<evidence type="ECO:0000256" key="3">
    <source>
        <dbReference type="ARBA" id="ARBA00022670"/>
    </source>
</evidence>
<sequence>MNDANSGSLTLPLIIARSFVVFPSSSEEIQAGRDISRRAVEEAKQATNNLLFVVSQKDEKVDDPKVEDLYGVGTLCRVTNCVETGEGYRIRIVGSKRVRFKSIAWNDGYFVAVGDPIEPVFSDKGEEMRLVKELNSLLSGPDSVLPRVNVISLTKGINSEDLPDTIAPFLNLSIPQKQALLAESDVNKRLSLTIGYINSAKEMAAVEDNISKKVQESAQRNQKEYILREKMKAIREELGEGNDEEHSEDAILKKLEENPYPEAIKAKVKNELRRYRMMPESSIEASLIMNYIDTIFSIPWFEKTEDDEDLKHVQQVLDEDHYGLEKVKKRIIEYLAVKKMTGTLKAPILCFYGPPGCGKTSLGRSIARALGRKFFKTALGGISDEAEIRGHRRTYVGSLPGRIIHGMIKAGTVNPVFLLDEIDKLGGSSYRGDPSSALLEVLDPEQNFAFNDNFVEEPYDLSNVLFICTANNLDNIPGPLRDRLELIEVPSYTEIEKIKIAKGFLIPKQTKLAGLKEEDIAFDDDSLKCLIEHYTMEAGVRQLERLVASCCRKAVVEILNNPDSEKPIRIGVDKVHEYQGVEIFEGTKKEKENQVGVVTGLAYTDFGGDILPIEVNYFPGKGGLILTGKLGEVMKESATIALDYVRANSKKYGIDDKIFAESDIHVHVPEGAVPKDGPSAGVAITTAIISCLTHTPVDANVAMTGEVTLRGNALPIGGLREKSLAAARSGIKRILVPIDNKKDVEELPEEVKKSLQISFMKTVDDALAFALVGKKA</sequence>
<evidence type="ECO:0000256" key="11">
    <source>
        <dbReference type="ARBA" id="ARBA00066743"/>
    </source>
</evidence>
<dbReference type="GO" id="GO:0004252">
    <property type="term" value="F:serine-type endopeptidase activity"/>
    <property type="evidence" value="ECO:0007669"/>
    <property type="project" value="UniProtKB-UniRule"/>
</dbReference>
<dbReference type="Pfam" id="PF00004">
    <property type="entry name" value="AAA"/>
    <property type="match status" value="1"/>
</dbReference>
<comment type="subunit">
    <text evidence="14 15">Homohexamer. Organized in a ring with a central cavity.</text>
</comment>
<dbReference type="PIRSF" id="PIRSF001174">
    <property type="entry name" value="Lon_proteas"/>
    <property type="match status" value="1"/>
</dbReference>
<evidence type="ECO:0000256" key="6">
    <source>
        <dbReference type="ARBA" id="ARBA00022825"/>
    </source>
</evidence>
<feature type="active site" evidence="14 16">
    <location>
        <position position="679"/>
    </location>
</feature>
<dbReference type="InterPro" id="IPR046336">
    <property type="entry name" value="Lon_prtase_N_sf"/>
</dbReference>
<dbReference type="HAMAP" id="MF_01973">
    <property type="entry name" value="lon_bact"/>
    <property type="match status" value="1"/>
</dbReference>
<comment type="caution">
    <text evidence="14">Lacks conserved residue(s) required for the propagation of feature annotation.</text>
</comment>
<dbReference type="InterPro" id="IPR014721">
    <property type="entry name" value="Ribsml_uS5_D2-typ_fold_subgr"/>
</dbReference>
<dbReference type="InterPro" id="IPR027543">
    <property type="entry name" value="Lon_bac"/>
</dbReference>
<dbReference type="SUPFAM" id="SSF52540">
    <property type="entry name" value="P-loop containing nucleoside triphosphate hydrolases"/>
    <property type="match status" value="1"/>
</dbReference>
<dbReference type="Gene3D" id="2.30.130.40">
    <property type="entry name" value="LON domain-like"/>
    <property type="match status" value="1"/>
</dbReference>
<dbReference type="Pfam" id="PF05362">
    <property type="entry name" value="Lon_C"/>
    <property type="match status" value="1"/>
</dbReference>
<evidence type="ECO:0000313" key="22">
    <source>
        <dbReference type="EMBL" id="MBO8426451.1"/>
    </source>
</evidence>
<evidence type="ECO:0000256" key="8">
    <source>
        <dbReference type="ARBA" id="ARBA00023016"/>
    </source>
</evidence>
<gene>
    <name evidence="14 22" type="primary">lon</name>
    <name evidence="22" type="ORF">IAC61_03930</name>
</gene>
<keyword evidence="2 14" id="KW-0963">Cytoplasm</keyword>
<dbReference type="InterPro" id="IPR003111">
    <property type="entry name" value="Lon_prtase_N"/>
</dbReference>
<evidence type="ECO:0000256" key="9">
    <source>
        <dbReference type="ARBA" id="ARBA00050665"/>
    </source>
</evidence>
<dbReference type="PRINTS" id="PR00830">
    <property type="entry name" value="ENDOLAPTASE"/>
</dbReference>
<reference evidence="22" key="1">
    <citation type="submission" date="2020-10" db="EMBL/GenBank/DDBJ databases">
        <authorList>
            <person name="Gilroy R."/>
        </authorList>
    </citation>
    <scope>NUCLEOTIDE SEQUENCE</scope>
    <source>
        <strain evidence="22">17113</strain>
    </source>
</reference>
<dbReference type="InterPro" id="IPR027417">
    <property type="entry name" value="P-loop_NTPase"/>
</dbReference>
<keyword evidence="8 14" id="KW-0346">Stress response</keyword>
<dbReference type="SMART" id="SM00382">
    <property type="entry name" value="AAA"/>
    <property type="match status" value="1"/>
</dbReference>
<dbReference type="GO" id="GO:0043565">
    <property type="term" value="F:sequence-specific DNA binding"/>
    <property type="evidence" value="ECO:0007669"/>
    <property type="project" value="UniProtKB-UniRule"/>
</dbReference>
<dbReference type="GO" id="GO:0005524">
    <property type="term" value="F:ATP binding"/>
    <property type="evidence" value="ECO:0007669"/>
    <property type="project" value="UniProtKB-UniRule"/>
</dbReference>
<organism evidence="22 23">
    <name type="scientific">Candidatus Alloenteromonas pullistercoris</name>
    <dbReference type="NCBI Taxonomy" id="2840785"/>
    <lineage>
        <taxon>Bacteria</taxon>
        <taxon>Bacillati</taxon>
        <taxon>Bacillota</taxon>
        <taxon>Bacillota incertae sedis</taxon>
        <taxon>Candidatus Alloenteromonas</taxon>
    </lineage>
</organism>
<dbReference type="SUPFAM" id="SSF88697">
    <property type="entry name" value="PUA domain-like"/>
    <property type="match status" value="1"/>
</dbReference>
<keyword evidence="7 15" id="KW-0067">ATP-binding</keyword>
<dbReference type="InterPro" id="IPR003959">
    <property type="entry name" value="ATPase_AAA_core"/>
</dbReference>
<dbReference type="CDD" id="cd19500">
    <property type="entry name" value="RecA-like_Lon"/>
    <property type="match status" value="1"/>
</dbReference>
<dbReference type="InterPro" id="IPR003593">
    <property type="entry name" value="AAA+_ATPase"/>
</dbReference>
<dbReference type="Gene3D" id="1.20.5.5270">
    <property type="match status" value="1"/>
</dbReference>
<feature type="binding site" evidence="17">
    <location>
        <begin position="353"/>
        <end position="360"/>
    </location>
    <ligand>
        <name>ATP</name>
        <dbReference type="ChEBI" id="CHEBI:30616"/>
    </ligand>
</feature>
<feature type="domain" description="Lon proteolytic" evidence="20">
    <location>
        <begin position="592"/>
        <end position="773"/>
    </location>
</feature>
<evidence type="ECO:0000256" key="10">
    <source>
        <dbReference type="ARBA" id="ARBA00053875"/>
    </source>
</evidence>
<comment type="function">
    <text evidence="10 14">ATP-dependent serine protease that mediates the selective degradation of mutant and abnormal proteins as well as certain short-lived regulatory proteins. Required for cellular homeostasis and for survival from DNA damage and developmental changes induced by stress. Degrades polypeptides processively to yield small peptide fragments that are 5 to 10 amino acids long. Binds to DNA in a double-stranded, site-specific manner.</text>
</comment>
<dbReference type="GO" id="GO:0034605">
    <property type="term" value="P:cellular response to heat"/>
    <property type="evidence" value="ECO:0007669"/>
    <property type="project" value="UniProtKB-UniRule"/>
</dbReference>
<evidence type="ECO:0000256" key="18">
    <source>
        <dbReference type="PROSITE-ProRule" id="PRU01122"/>
    </source>
</evidence>
<dbReference type="Gene3D" id="3.40.50.300">
    <property type="entry name" value="P-loop containing nucleotide triphosphate hydrolases"/>
    <property type="match status" value="1"/>
</dbReference>
<evidence type="ECO:0000256" key="13">
    <source>
        <dbReference type="ARBA" id="ARBA00082722"/>
    </source>
</evidence>
<protein>
    <recommendedName>
        <fullName evidence="12 14">Lon protease</fullName>
        <ecNumber evidence="11 14">3.4.21.53</ecNumber>
    </recommendedName>
    <alternativeName>
        <fullName evidence="13 14">ATP-dependent protease La</fullName>
    </alternativeName>
</protein>
<evidence type="ECO:0000256" key="4">
    <source>
        <dbReference type="ARBA" id="ARBA00022741"/>
    </source>
</evidence>
<keyword evidence="3 14" id="KW-0645">Protease</keyword>
<evidence type="ECO:0000256" key="2">
    <source>
        <dbReference type="ARBA" id="ARBA00022490"/>
    </source>
</evidence>
<evidence type="ECO:0000259" key="20">
    <source>
        <dbReference type="PROSITE" id="PS51786"/>
    </source>
</evidence>
<dbReference type="InterPro" id="IPR008269">
    <property type="entry name" value="Lon_proteolytic"/>
</dbReference>
<proteinExistence type="evidence at transcript level"/>
<dbReference type="InterPro" id="IPR054594">
    <property type="entry name" value="Lon_lid"/>
</dbReference>
<dbReference type="Proteomes" id="UP000823634">
    <property type="component" value="Unassembled WGS sequence"/>
</dbReference>
<evidence type="ECO:0000256" key="1">
    <source>
        <dbReference type="ARBA" id="ARBA00004496"/>
    </source>
</evidence>
<dbReference type="Gene3D" id="1.10.8.60">
    <property type="match status" value="1"/>
</dbReference>
<comment type="catalytic activity">
    <reaction evidence="9 14 15 18">
        <text>Hydrolysis of proteins in presence of ATP.</text>
        <dbReference type="EC" id="3.4.21.53"/>
    </reaction>
</comment>
<dbReference type="EMBL" id="JADINA010000025">
    <property type="protein sequence ID" value="MBO8426451.1"/>
    <property type="molecule type" value="Genomic_DNA"/>
</dbReference>
<dbReference type="GO" id="GO:0016887">
    <property type="term" value="F:ATP hydrolysis activity"/>
    <property type="evidence" value="ECO:0007669"/>
    <property type="project" value="UniProtKB-UniRule"/>
</dbReference>
<evidence type="ECO:0000256" key="7">
    <source>
        <dbReference type="ARBA" id="ARBA00022840"/>
    </source>
</evidence>
<feature type="active site" evidence="14 16">
    <location>
        <position position="722"/>
    </location>
</feature>
<dbReference type="Gene3D" id="1.20.58.1480">
    <property type="match status" value="1"/>
</dbReference>
<dbReference type="FunFam" id="3.40.50.300:FF:000021">
    <property type="entry name" value="Lon protease homolog"/>
    <property type="match status" value="1"/>
</dbReference>
<dbReference type="SUPFAM" id="SSF54211">
    <property type="entry name" value="Ribosomal protein S5 domain 2-like"/>
    <property type="match status" value="1"/>
</dbReference>
<comment type="caution">
    <text evidence="22">The sequence shown here is derived from an EMBL/GenBank/DDBJ whole genome shotgun (WGS) entry which is preliminary data.</text>
</comment>
<dbReference type="PROSITE" id="PS51787">
    <property type="entry name" value="LON_N"/>
    <property type="match status" value="1"/>
</dbReference>
<reference evidence="22" key="2">
    <citation type="journal article" date="2021" name="PeerJ">
        <title>Extensive microbial diversity within the chicken gut microbiome revealed by metagenomics and culture.</title>
        <authorList>
            <person name="Gilroy R."/>
            <person name="Ravi A."/>
            <person name="Getino M."/>
            <person name="Pursley I."/>
            <person name="Horton D.L."/>
            <person name="Alikhan N.F."/>
            <person name="Baker D."/>
            <person name="Gharbi K."/>
            <person name="Hall N."/>
            <person name="Watson M."/>
            <person name="Adriaenssens E.M."/>
            <person name="Foster-Nyarko E."/>
            <person name="Jarju S."/>
            <person name="Secka A."/>
            <person name="Antonio M."/>
            <person name="Oren A."/>
            <person name="Chaudhuri R.R."/>
            <person name="La Ragione R."/>
            <person name="Hildebrand F."/>
            <person name="Pallen M.J."/>
        </authorList>
    </citation>
    <scope>NUCLEOTIDE SEQUENCE</scope>
    <source>
        <strain evidence="22">17113</strain>
    </source>
</reference>
<evidence type="ECO:0000256" key="16">
    <source>
        <dbReference type="PIRSR" id="PIRSR001174-1"/>
    </source>
</evidence>
<accession>A0A9D9DH86</accession>
<dbReference type="InterPro" id="IPR008268">
    <property type="entry name" value="Peptidase_S16_AS"/>
</dbReference>
<dbReference type="EC" id="3.4.21.53" evidence="11 14"/>